<name>A0A5C3N189_9AGAM</name>
<evidence type="ECO:0000313" key="2">
    <source>
        <dbReference type="EMBL" id="TFK50943.1"/>
    </source>
</evidence>
<feature type="region of interest" description="Disordered" evidence="1">
    <location>
        <begin position="218"/>
        <end position="249"/>
    </location>
</feature>
<reference evidence="2 3" key="1">
    <citation type="journal article" date="2019" name="Nat. Ecol. Evol.">
        <title>Megaphylogeny resolves global patterns of mushroom evolution.</title>
        <authorList>
            <person name="Varga T."/>
            <person name="Krizsan K."/>
            <person name="Foldi C."/>
            <person name="Dima B."/>
            <person name="Sanchez-Garcia M."/>
            <person name="Sanchez-Ramirez S."/>
            <person name="Szollosi G.J."/>
            <person name="Szarkandi J.G."/>
            <person name="Papp V."/>
            <person name="Albert L."/>
            <person name="Andreopoulos W."/>
            <person name="Angelini C."/>
            <person name="Antonin V."/>
            <person name="Barry K.W."/>
            <person name="Bougher N.L."/>
            <person name="Buchanan P."/>
            <person name="Buyck B."/>
            <person name="Bense V."/>
            <person name="Catcheside P."/>
            <person name="Chovatia M."/>
            <person name="Cooper J."/>
            <person name="Damon W."/>
            <person name="Desjardin D."/>
            <person name="Finy P."/>
            <person name="Geml J."/>
            <person name="Haridas S."/>
            <person name="Hughes K."/>
            <person name="Justo A."/>
            <person name="Karasinski D."/>
            <person name="Kautmanova I."/>
            <person name="Kiss B."/>
            <person name="Kocsube S."/>
            <person name="Kotiranta H."/>
            <person name="LaButti K.M."/>
            <person name="Lechner B.E."/>
            <person name="Liimatainen K."/>
            <person name="Lipzen A."/>
            <person name="Lukacs Z."/>
            <person name="Mihaltcheva S."/>
            <person name="Morgado L.N."/>
            <person name="Niskanen T."/>
            <person name="Noordeloos M.E."/>
            <person name="Ohm R.A."/>
            <person name="Ortiz-Santana B."/>
            <person name="Ovrebo C."/>
            <person name="Racz N."/>
            <person name="Riley R."/>
            <person name="Savchenko A."/>
            <person name="Shiryaev A."/>
            <person name="Soop K."/>
            <person name="Spirin V."/>
            <person name="Szebenyi C."/>
            <person name="Tomsovsky M."/>
            <person name="Tulloss R.E."/>
            <person name="Uehling J."/>
            <person name="Grigoriev I.V."/>
            <person name="Vagvolgyi C."/>
            <person name="Papp T."/>
            <person name="Martin F.M."/>
            <person name="Miettinen O."/>
            <person name="Hibbett D.S."/>
            <person name="Nagy L.G."/>
        </authorList>
    </citation>
    <scope>NUCLEOTIDE SEQUENCE [LARGE SCALE GENOMIC DNA]</scope>
    <source>
        <strain evidence="2 3">OMC1185</strain>
    </source>
</reference>
<protein>
    <submittedName>
        <fullName evidence="2">Uncharacterized protein</fullName>
    </submittedName>
</protein>
<sequence>MTSFSNASIPRTRCSGVYVRVYQRLPADCIGAISAYLHHLVATSLHISTIGFVISSKFSAMSSPRASRPQPADFEPVAPQVVGEVSKSAQNIQKELKKLESHQEPLRKLAEQSVVPGSSEGAVAKQLQKFRDTMKKEDEGNDQAIKEIRGLLEEVLTAPMIEQLTKEIEGQITSTIDQQVKEEVAKSLKEHTSEKLQADLEESLTQIEKAQKELFNAESRRANSLRRRDGESKLEPLFKPDGSDPSPSFPKDLEALFALDDNTVRELLRDYQLSIAPGPDARDLNLNTFMREMGVMYQMKRTAGGASQPVYVARY</sequence>
<organism evidence="2 3">
    <name type="scientific">Heliocybe sulcata</name>
    <dbReference type="NCBI Taxonomy" id="5364"/>
    <lineage>
        <taxon>Eukaryota</taxon>
        <taxon>Fungi</taxon>
        <taxon>Dikarya</taxon>
        <taxon>Basidiomycota</taxon>
        <taxon>Agaricomycotina</taxon>
        <taxon>Agaricomycetes</taxon>
        <taxon>Gloeophyllales</taxon>
        <taxon>Gloeophyllaceae</taxon>
        <taxon>Heliocybe</taxon>
    </lineage>
</organism>
<dbReference type="EMBL" id="ML213512">
    <property type="protein sequence ID" value="TFK50943.1"/>
    <property type="molecule type" value="Genomic_DNA"/>
</dbReference>
<evidence type="ECO:0000313" key="3">
    <source>
        <dbReference type="Proteomes" id="UP000305948"/>
    </source>
</evidence>
<dbReference type="Proteomes" id="UP000305948">
    <property type="component" value="Unassembled WGS sequence"/>
</dbReference>
<keyword evidence="3" id="KW-1185">Reference proteome</keyword>
<gene>
    <name evidence="2" type="ORF">OE88DRAFT_1660088</name>
</gene>
<feature type="compositionally biased region" description="Basic and acidic residues" evidence="1">
    <location>
        <begin position="218"/>
        <end position="242"/>
    </location>
</feature>
<proteinExistence type="predicted"/>
<dbReference type="AlphaFoldDB" id="A0A5C3N189"/>
<dbReference type="OrthoDB" id="3235759at2759"/>
<accession>A0A5C3N189</accession>
<evidence type="ECO:0000256" key="1">
    <source>
        <dbReference type="SAM" id="MobiDB-lite"/>
    </source>
</evidence>